<evidence type="ECO:0000313" key="1">
    <source>
        <dbReference type="EnsemblPlants" id="AVESA.00010b.r2.5DG0970710.1.CDS"/>
    </source>
</evidence>
<reference evidence="1" key="1">
    <citation type="submission" date="2021-05" db="EMBL/GenBank/DDBJ databases">
        <authorList>
            <person name="Scholz U."/>
            <person name="Mascher M."/>
            <person name="Fiebig A."/>
        </authorList>
    </citation>
    <scope>NUCLEOTIDE SEQUENCE [LARGE SCALE GENOMIC DNA]</scope>
</reference>
<dbReference type="EnsemblPlants" id="AVESA.00010b.r2.5DG0970710.1">
    <property type="protein sequence ID" value="AVESA.00010b.r2.5DG0970710.1.CDS"/>
    <property type="gene ID" value="AVESA.00010b.r2.5DG0970710"/>
</dbReference>
<keyword evidence="2" id="KW-1185">Reference proteome</keyword>
<dbReference type="Proteomes" id="UP001732700">
    <property type="component" value="Chromosome 5D"/>
</dbReference>
<organism evidence="1 2">
    <name type="scientific">Avena sativa</name>
    <name type="common">Oat</name>
    <dbReference type="NCBI Taxonomy" id="4498"/>
    <lineage>
        <taxon>Eukaryota</taxon>
        <taxon>Viridiplantae</taxon>
        <taxon>Streptophyta</taxon>
        <taxon>Embryophyta</taxon>
        <taxon>Tracheophyta</taxon>
        <taxon>Spermatophyta</taxon>
        <taxon>Magnoliopsida</taxon>
        <taxon>Liliopsida</taxon>
        <taxon>Poales</taxon>
        <taxon>Poaceae</taxon>
        <taxon>BOP clade</taxon>
        <taxon>Pooideae</taxon>
        <taxon>Poodae</taxon>
        <taxon>Poeae</taxon>
        <taxon>Poeae Chloroplast Group 1 (Aveneae type)</taxon>
        <taxon>Aveninae</taxon>
        <taxon>Avena</taxon>
    </lineage>
</organism>
<evidence type="ECO:0000313" key="2">
    <source>
        <dbReference type="Proteomes" id="UP001732700"/>
    </source>
</evidence>
<name>A0ACD5YAP9_AVESA</name>
<protein>
    <submittedName>
        <fullName evidence="1">Uncharacterized protein</fullName>
    </submittedName>
</protein>
<reference evidence="1" key="2">
    <citation type="submission" date="2025-09" db="UniProtKB">
        <authorList>
            <consortium name="EnsemblPlants"/>
        </authorList>
    </citation>
    <scope>IDENTIFICATION</scope>
</reference>
<accession>A0ACD5YAP9</accession>
<sequence>MEASSTMLWLLCISLATFVLYKVLLLPVSGKSRSQRGLGNNSRLPPGPTHIPLLGNIFHLQGELHQALARLAGVHGPVFSLKLGTTTCVVASSAACARDVLQRHDHILSAPYVTDAARALGNHERSFVCLPATSPLWRRLRALSTTHLFSARGLDATRGVREAKVRELVEFLRGHAGEAVHVGRVVRSGMLNLVSNVLLSEDVADLSSDVGRVQELEMVISGILVELTKPNLSDLFPALASLDLQGRRRRTAQLLTRFFDFFNPIIDRRLKAGGERKDDFLDVLLQLHSEDQLTVQIIKSFLLDLFMAGTDTNSLTVEWTMAELLRRPAIMSKVRSELQQVIGSKQYPDESDISKLAYLRTVVMETMRHHPPGPLLMPREAMAEGAEIGGFTVPKGAMVIVNLWAIMRDPASWTKPEEFVPERFVKVDMDFRGDMDRFEFMPFGAGRRACPGMAMATRAVMLILASLLHAFEWRLPEGMQPTDVDLRDRFGTSLNMVTPLKAVPVPLSQ</sequence>
<proteinExistence type="predicted"/>